<reference evidence="2 3" key="1">
    <citation type="submission" date="2023-06" db="EMBL/GenBank/DDBJ databases">
        <title>Influencing factors and mechanism of Cr(VI) reduction by facultative anaerobic Exiguobacterium sp. PY14.</title>
        <authorList>
            <person name="Zou L."/>
        </authorList>
    </citation>
    <scope>NUCLEOTIDE SEQUENCE [LARGE SCALE GENOMIC DNA]</scope>
    <source>
        <strain evidence="2 3">PY14</strain>
    </source>
</reference>
<evidence type="ECO:0000313" key="3">
    <source>
        <dbReference type="Proteomes" id="UP001230807"/>
    </source>
</evidence>
<dbReference type="EMBL" id="JASWER010000001">
    <property type="protein sequence ID" value="MDL5376244.1"/>
    <property type="molecule type" value="Genomic_DNA"/>
</dbReference>
<dbReference type="RefSeq" id="WP_214782782.1">
    <property type="nucleotide sequence ID" value="NZ_CP183077.1"/>
</dbReference>
<comment type="caution">
    <text evidence="2">The sequence shown here is derived from an EMBL/GenBank/DDBJ whole genome shotgun (WGS) entry which is preliminary data.</text>
</comment>
<sequence length="286" mass="31146">MKKISTLTLATLLSANLFIPSVGAEENVNYFIDSLSEFSQESKEIMDKKKASKTNQKLTKINNSKSFSYSVLSSNEGLLPEELTLIKNTSPEVLNQYNELLEEEISVFSIADDENLGGNSKVTYTLPKTGAEITVVTSNELVELAKTPQNKATVQSLQLTRSFGTYSYKIAYSIRALLYPDSTCGLVTTYTTRSDGLRLTGHSTSGTSSIFPTAIKASSQAIDSRAEKIGYDINAMGLYNVTVGGYNGIGLMSFDMSITSKVRWDASTSTGLKVTQTYSQVGDKSR</sequence>
<name>A0ABT7MM20_9BACL</name>
<protein>
    <submittedName>
        <fullName evidence="2">Uncharacterized protein</fullName>
    </submittedName>
</protein>
<evidence type="ECO:0000313" key="2">
    <source>
        <dbReference type="EMBL" id="MDL5376244.1"/>
    </source>
</evidence>
<keyword evidence="1" id="KW-0732">Signal</keyword>
<proteinExistence type="predicted"/>
<feature type="signal peptide" evidence="1">
    <location>
        <begin position="1"/>
        <end position="24"/>
    </location>
</feature>
<organism evidence="2 3">
    <name type="scientific">Exiguobacterium mexicanum</name>
    <dbReference type="NCBI Taxonomy" id="340146"/>
    <lineage>
        <taxon>Bacteria</taxon>
        <taxon>Bacillati</taxon>
        <taxon>Bacillota</taxon>
        <taxon>Bacilli</taxon>
        <taxon>Bacillales</taxon>
        <taxon>Bacillales Family XII. Incertae Sedis</taxon>
        <taxon>Exiguobacterium</taxon>
    </lineage>
</organism>
<feature type="chain" id="PRO_5045489958" evidence="1">
    <location>
        <begin position="25"/>
        <end position="286"/>
    </location>
</feature>
<accession>A0ABT7MM20</accession>
<keyword evidence="3" id="KW-1185">Reference proteome</keyword>
<dbReference type="Proteomes" id="UP001230807">
    <property type="component" value="Unassembled WGS sequence"/>
</dbReference>
<evidence type="ECO:0000256" key="1">
    <source>
        <dbReference type="SAM" id="SignalP"/>
    </source>
</evidence>
<gene>
    <name evidence="2" type="ORF">QR695_04390</name>
</gene>